<dbReference type="Proteomes" id="UP000190776">
    <property type="component" value="Unassembled WGS sequence"/>
</dbReference>
<dbReference type="InterPro" id="IPR000612">
    <property type="entry name" value="PMP3"/>
</dbReference>
<dbReference type="PANTHER" id="PTHR21659">
    <property type="entry name" value="HYDROPHOBIC PROTEIN RCI2 LOW TEMPERATURE AND SALT RESPONSIVE PROTEIN LTI6 -RELATED"/>
    <property type="match status" value="1"/>
</dbReference>
<name>A0A1S8BFC0_9PEZI</name>
<dbReference type="PANTHER" id="PTHR21659:SF112">
    <property type="entry name" value="PROTEIN SNA2-RELATED"/>
    <property type="match status" value="1"/>
</dbReference>
<gene>
    <name evidence="7" type="ORF">BK809_0003324</name>
</gene>
<comment type="caution">
    <text evidence="7">The sequence shown here is derived from an EMBL/GenBank/DDBJ whole genome shotgun (WGS) entry which is preliminary data.</text>
</comment>
<comment type="similarity">
    <text evidence="2">Belongs to the UPF0057 (PMP3) family.</text>
</comment>
<sequence length="108" mass="12338">DLILYIAAIFLPPLVVLAKTGCGGVFCLNVILTLLGWIPGVIRKSHHLSAHTILETDRYSEDAWIVVATSPRRRVVYRRTAVTPAPAHYHRRTYASHPAPRRRHHHRY</sequence>
<evidence type="ECO:0000256" key="5">
    <source>
        <dbReference type="ARBA" id="ARBA00023136"/>
    </source>
</evidence>
<feature type="non-terminal residue" evidence="7">
    <location>
        <position position="1"/>
    </location>
</feature>
<evidence type="ECO:0000313" key="7">
    <source>
        <dbReference type="EMBL" id="OMP86155.1"/>
    </source>
</evidence>
<feature type="transmembrane region" description="Helical" evidence="6">
    <location>
        <begin position="6"/>
        <end position="38"/>
    </location>
</feature>
<evidence type="ECO:0000256" key="1">
    <source>
        <dbReference type="ARBA" id="ARBA00004370"/>
    </source>
</evidence>
<reference evidence="7 8" key="1">
    <citation type="submission" date="2017-01" db="EMBL/GenBank/DDBJ databases">
        <title>Draft genome sequence of Diplodia seriata F98.1, a fungal species involved in grapevine trunk diseases.</title>
        <authorList>
            <person name="Robert-Siegwald G."/>
            <person name="Vallet J."/>
            <person name="Abou-Mansour E."/>
            <person name="Xu J."/>
            <person name="Rey P."/>
            <person name="Bertsch C."/>
            <person name="Rego C."/>
            <person name="Larignon P."/>
            <person name="Fontaine F."/>
            <person name="Lebrun M.-H."/>
        </authorList>
    </citation>
    <scope>NUCLEOTIDE SEQUENCE [LARGE SCALE GENOMIC DNA]</scope>
    <source>
        <strain evidence="7 8">F98.1</strain>
    </source>
</reference>
<evidence type="ECO:0000256" key="2">
    <source>
        <dbReference type="ARBA" id="ARBA00009530"/>
    </source>
</evidence>
<protein>
    <submittedName>
        <fullName evidence="7">Plasma membrane proteolipid 3</fullName>
    </submittedName>
</protein>
<keyword evidence="5 6" id="KW-0472">Membrane</keyword>
<dbReference type="GO" id="GO:0016020">
    <property type="term" value="C:membrane"/>
    <property type="evidence" value="ECO:0007669"/>
    <property type="project" value="UniProtKB-SubCell"/>
</dbReference>
<keyword evidence="3 6" id="KW-0812">Transmembrane</keyword>
<dbReference type="OrthoDB" id="2802411at2759"/>
<dbReference type="Pfam" id="PF01679">
    <property type="entry name" value="Pmp3"/>
    <property type="match status" value="1"/>
</dbReference>
<dbReference type="EMBL" id="MSZU01000080">
    <property type="protein sequence ID" value="OMP86155.1"/>
    <property type="molecule type" value="Genomic_DNA"/>
</dbReference>
<accession>A0A1S8BFC0</accession>
<keyword evidence="4 6" id="KW-1133">Transmembrane helix</keyword>
<dbReference type="AlphaFoldDB" id="A0A1S8BFC0"/>
<proteinExistence type="inferred from homology"/>
<evidence type="ECO:0000256" key="6">
    <source>
        <dbReference type="SAM" id="Phobius"/>
    </source>
</evidence>
<organism evidence="7 8">
    <name type="scientific">Diplodia seriata</name>
    <dbReference type="NCBI Taxonomy" id="420778"/>
    <lineage>
        <taxon>Eukaryota</taxon>
        <taxon>Fungi</taxon>
        <taxon>Dikarya</taxon>
        <taxon>Ascomycota</taxon>
        <taxon>Pezizomycotina</taxon>
        <taxon>Dothideomycetes</taxon>
        <taxon>Dothideomycetes incertae sedis</taxon>
        <taxon>Botryosphaeriales</taxon>
        <taxon>Botryosphaeriaceae</taxon>
        <taxon>Diplodia</taxon>
    </lineage>
</organism>
<dbReference type="PROSITE" id="PS01309">
    <property type="entry name" value="UPF0057"/>
    <property type="match status" value="1"/>
</dbReference>
<comment type="subcellular location">
    <subcellularLocation>
        <location evidence="1">Membrane</location>
    </subcellularLocation>
</comment>
<evidence type="ECO:0000256" key="3">
    <source>
        <dbReference type="ARBA" id="ARBA00022692"/>
    </source>
</evidence>
<evidence type="ECO:0000256" key="4">
    <source>
        <dbReference type="ARBA" id="ARBA00022989"/>
    </source>
</evidence>
<evidence type="ECO:0000313" key="8">
    <source>
        <dbReference type="Proteomes" id="UP000190776"/>
    </source>
</evidence>